<dbReference type="NCBIfam" id="TIGR02350">
    <property type="entry name" value="prok_dnaK"/>
    <property type="match status" value="1"/>
</dbReference>
<keyword evidence="4 7" id="KW-0067">ATP-binding</keyword>
<dbReference type="FunFam" id="1.20.1270.10:FF:000001">
    <property type="entry name" value="Molecular chaperone DnaK"/>
    <property type="match status" value="1"/>
</dbReference>
<dbReference type="PRINTS" id="PR00301">
    <property type="entry name" value="HEATSHOCK70"/>
</dbReference>
<dbReference type="FunFam" id="2.60.34.10:FF:000014">
    <property type="entry name" value="Chaperone protein DnaK HSP70"/>
    <property type="match status" value="1"/>
</dbReference>
<evidence type="ECO:0000256" key="4">
    <source>
        <dbReference type="ARBA" id="ARBA00022840"/>
    </source>
</evidence>
<dbReference type="GO" id="GO:0051082">
    <property type="term" value="F:unfolded protein binding"/>
    <property type="evidence" value="ECO:0007669"/>
    <property type="project" value="InterPro"/>
</dbReference>
<dbReference type="FunFam" id="3.90.640.10:FF:000003">
    <property type="entry name" value="Molecular chaperone DnaK"/>
    <property type="match status" value="1"/>
</dbReference>
<evidence type="ECO:0000256" key="3">
    <source>
        <dbReference type="ARBA" id="ARBA00022741"/>
    </source>
</evidence>
<evidence type="ECO:0000256" key="6">
    <source>
        <dbReference type="ARBA" id="ARBA00023186"/>
    </source>
</evidence>
<comment type="caution">
    <text evidence="11">The sequence shown here is derived from an EMBL/GenBank/DDBJ whole genome shotgun (WGS) entry which is preliminary data.</text>
</comment>
<dbReference type="SUPFAM" id="SSF53067">
    <property type="entry name" value="Actin-like ATPase domain"/>
    <property type="match status" value="2"/>
</dbReference>
<feature type="region of interest" description="Disordered" evidence="10">
    <location>
        <begin position="578"/>
        <end position="611"/>
    </location>
</feature>
<dbReference type="InterPro" id="IPR043129">
    <property type="entry name" value="ATPase_NBD"/>
</dbReference>
<accession>C9N0Y0</accession>
<feature type="coiled-coil region" evidence="9">
    <location>
        <begin position="226"/>
        <end position="253"/>
    </location>
</feature>
<sequence>MIDMSKIIGIDLGTTNSCVAVMEGGNFAIIPNSDGGRTTPSVVNIKDNGEIIVGEIAKRQAITNPDSTVISIKTHMGSDYKVDINGKSYTPQEISAMILKKLKKDAEAYLGEEVTEAVITVPAYFTDAQRQATKDAGEIAGLKVQRIINEPTAAALSYGMDKKKEEKVLVFDLGGGTFDVSVLEIGDGVVEVISTSGNNHLGGDNFDQKIIDWLADEFKKETGIDLRNDKMAIQRLKDAAEDAKKKLSTTLETQISLPFITMDATGPKHLEKKLTRAAFDELTKDLVEATKGPVKQALEDADLSPSDIDEVLLVGGSTRIPAVQEWVKSFLGKEPNKSINPDEVVAAGAAIQGGVLMGDVKDVLLLDVTPLSLGIETMGGVFTKIIERNTTVPVKKSQVFSTAADNQPAVSIVVLQGERARAADNHKLGEFNLNDIPPAPRGVPQIEVTFDIDANGIVHVSAKDLGTGKENTVTISGSSNLSKDDIEKMKKDAEAHEAEDKKFQELVEARNQADQLVIATEKTIKENEDKLQGTEKEDIEKAIEELKKVKDGDDVEAIRKGIEELSKVSQGFATRMYQEAAQAQQAAQGGETAGESNNSGANDVEDAEVVD</sequence>
<evidence type="ECO:0000256" key="1">
    <source>
        <dbReference type="ARBA" id="ARBA00007381"/>
    </source>
</evidence>
<keyword evidence="3 7" id="KW-0547">Nucleotide-binding</keyword>
<dbReference type="HAMAP" id="MF_00332">
    <property type="entry name" value="DnaK"/>
    <property type="match status" value="1"/>
</dbReference>
<keyword evidence="9" id="KW-0175">Coiled coil</keyword>
<dbReference type="PROSITE" id="PS00329">
    <property type="entry name" value="HSP70_2"/>
    <property type="match status" value="1"/>
</dbReference>
<dbReference type="PROSITE" id="PS01036">
    <property type="entry name" value="HSP70_3"/>
    <property type="match status" value="1"/>
</dbReference>
<dbReference type="EMBL" id="ACVB02000027">
    <property type="protein sequence ID" value="EEX73466.1"/>
    <property type="molecule type" value="Genomic_DNA"/>
</dbReference>
<dbReference type="InterPro" id="IPR012725">
    <property type="entry name" value="Chaperone_DnaK"/>
</dbReference>
<comment type="induction">
    <text evidence="7">By stress conditions e.g. heat shock.</text>
</comment>
<evidence type="ECO:0000256" key="9">
    <source>
        <dbReference type="SAM" id="Coils"/>
    </source>
</evidence>
<reference evidence="11 12" key="1">
    <citation type="submission" date="2009-09" db="EMBL/GenBank/DDBJ databases">
        <authorList>
            <person name="Weinstock G."/>
            <person name="Sodergren E."/>
            <person name="Clifton S."/>
            <person name="Fulton L."/>
            <person name="Fulton B."/>
            <person name="Courtney L."/>
            <person name="Fronick C."/>
            <person name="Harrison M."/>
            <person name="Strong C."/>
            <person name="Farmer C."/>
            <person name="Delahaunty K."/>
            <person name="Markovic C."/>
            <person name="Hall O."/>
            <person name="Minx P."/>
            <person name="Tomlinson C."/>
            <person name="Mitreva M."/>
            <person name="Nelson J."/>
            <person name="Hou S."/>
            <person name="Wollam A."/>
            <person name="Pepin K.H."/>
            <person name="Johnson M."/>
            <person name="Bhonagiri V."/>
            <person name="Nash W.E."/>
            <person name="Warren W."/>
            <person name="Chinwalla A."/>
            <person name="Mardis E.R."/>
            <person name="Wilson R.K."/>
        </authorList>
    </citation>
    <scope>NUCLEOTIDE SEQUENCE [LARGE SCALE GENOMIC DNA]</scope>
    <source>
        <strain evidence="11 12">F0254</strain>
    </source>
</reference>
<dbReference type="CDD" id="cd10234">
    <property type="entry name" value="ASKHA_NBD_HSP70_DnaK-like"/>
    <property type="match status" value="1"/>
</dbReference>
<dbReference type="HOGENOM" id="CLU_005965_2_4_0"/>
<dbReference type="Gene3D" id="2.60.34.10">
    <property type="entry name" value="Substrate Binding Domain Of DNAk, Chain A, domain 1"/>
    <property type="match status" value="1"/>
</dbReference>
<dbReference type="PROSITE" id="PS00297">
    <property type="entry name" value="HSP70_1"/>
    <property type="match status" value="1"/>
</dbReference>
<evidence type="ECO:0000256" key="5">
    <source>
        <dbReference type="ARBA" id="ARBA00023016"/>
    </source>
</evidence>
<dbReference type="AlphaFoldDB" id="C9N0Y0"/>
<gene>
    <name evidence="7 11" type="primary">dnaK</name>
    <name evidence="11" type="ORF">GCWU000323_02501</name>
</gene>
<evidence type="ECO:0000256" key="8">
    <source>
        <dbReference type="RuleBase" id="RU003322"/>
    </source>
</evidence>
<protein>
    <recommendedName>
        <fullName evidence="7">Chaperone protein DnaK</fullName>
    </recommendedName>
    <alternativeName>
        <fullName evidence="7">HSP70</fullName>
    </alternativeName>
    <alternativeName>
        <fullName evidence="7">Heat shock 70 kDa protein</fullName>
    </alternativeName>
    <alternativeName>
        <fullName evidence="7">Heat shock protein 70</fullName>
    </alternativeName>
</protein>
<evidence type="ECO:0000256" key="7">
    <source>
        <dbReference type="HAMAP-Rule" id="MF_00332"/>
    </source>
</evidence>
<dbReference type="GO" id="GO:0005524">
    <property type="term" value="F:ATP binding"/>
    <property type="evidence" value="ECO:0007669"/>
    <property type="project" value="UniProtKB-UniRule"/>
</dbReference>
<evidence type="ECO:0000313" key="12">
    <source>
        <dbReference type="Proteomes" id="UP000006233"/>
    </source>
</evidence>
<dbReference type="Pfam" id="PF00012">
    <property type="entry name" value="HSP70"/>
    <property type="match status" value="1"/>
</dbReference>
<dbReference type="Gene3D" id="1.20.1270.10">
    <property type="match status" value="1"/>
</dbReference>
<dbReference type="SUPFAM" id="SSF100934">
    <property type="entry name" value="Heat shock protein 70kD (HSP70), C-terminal subdomain"/>
    <property type="match status" value="1"/>
</dbReference>
<keyword evidence="5 7" id="KW-0346">Stress response</keyword>
<proteinExistence type="evidence at transcript level"/>
<dbReference type="STRING" id="634994.GCWU000323_02501"/>
<comment type="similarity">
    <text evidence="1 7 8">Belongs to the heat shock protein 70 family.</text>
</comment>
<name>C9N0Y0_9FUSO</name>
<dbReference type="GO" id="GO:0140662">
    <property type="term" value="F:ATP-dependent protein folding chaperone"/>
    <property type="evidence" value="ECO:0007669"/>
    <property type="project" value="InterPro"/>
</dbReference>
<feature type="compositionally biased region" description="Low complexity" evidence="10">
    <location>
        <begin position="578"/>
        <end position="595"/>
    </location>
</feature>
<keyword evidence="2 7" id="KW-0597">Phosphoprotein</keyword>
<organism evidence="11 12">
    <name type="scientific">Leptotrichia hofstadii F0254</name>
    <dbReference type="NCBI Taxonomy" id="634994"/>
    <lineage>
        <taxon>Bacteria</taxon>
        <taxon>Fusobacteriati</taxon>
        <taxon>Fusobacteriota</taxon>
        <taxon>Fusobacteriia</taxon>
        <taxon>Fusobacteriales</taxon>
        <taxon>Leptotrichiaceae</taxon>
        <taxon>Leptotrichia</taxon>
    </lineage>
</organism>
<dbReference type="FunFam" id="3.30.420.40:FF:000071">
    <property type="entry name" value="Molecular chaperone DnaK"/>
    <property type="match status" value="1"/>
</dbReference>
<dbReference type="PANTHER" id="PTHR19375">
    <property type="entry name" value="HEAT SHOCK PROTEIN 70KDA"/>
    <property type="match status" value="1"/>
</dbReference>
<dbReference type="InterPro" id="IPR013126">
    <property type="entry name" value="Hsp_70_fam"/>
</dbReference>
<dbReference type="Proteomes" id="UP000006233">
    <property type="component" value="Unassembled WGS sequence"/>
</dbReference>
<feature type="modified residue" description="Phosphothreonine; by autocatalysis" evidence="7">
    <location>
        <position position="177"/>
    </location>
</feature>
<dbReference type="Gene3D" id="3.30.420.40">
    <property type="match status" value="2"/>
</dbReference>
<dbReference type="Gene3D" id="3.90.640.10">
    <property type="entry name" value="Actin, Chain A, domain 4"/>
    <property type="match status" value="1"/>
</dbReference>
<dbReference type="InterPro" id="IPR018181">
    <property type="entry name" value="Heat_shock_70_CS"/>
</dbReference>
<dbReference type="SUPFAM" id="SSF100920">
    <property type="entry name" value="Heat shock protein 70kD (HSP70), peptide-binding domain"/>
    <property type="match status" value="1"/>
</dbReference>
<comment type="function">
    <text evidence="7">Acts as a chaperone.</text>
</comment>
<feature type="coiled-coil region" evidence="9">
    <location>
        <begin position="479"/>
        <end position="537"/>
    </location>
</feature>
<evidence type="ECO:0000256" key="10">
    <source>
        <dbReference type="SAM" id="MobiDB-lite"/>
    </source>
</evidence>
<evidence type="ECO:0000313" key="11">
    <source>
        <dbReference type="EMBL" id="EEX73466.1"/>
    </source>
</evidence>
<dbReference type="eggNOG" id="COG0443">
    <property type="taxonomic scope" value="Bacteria"/>
</dbReference>
<dbReference type="NCBIfam" id="NF001413">
    <property type="entry name" value="PRK00290.1"/>
    <property type="match status" value="1"/>
</dbReference>
<keyword evidence="6 7" id="KW-0143">Chaperone</keyword>
<dbReference type="InterPro" id="IPR029048">
    <property type="entry name" value="HSP70_C_sf"/>
</dbReference>
<dbReference type="InterPro" id="IPR029047">
    <property type="entry name" value="HSP70_peptide-bd_sf"/>
</dbReference>
<evidence type="ECO:0000256" key="2">
    <source>
        <dbReference type="ARBA" id="ARBA00022553"/>
    </source>
</evidence>